<evidence type="ECO:0000313" key="1">
    <source>
        <dbReference type="EMBL" id="BAE50712.1"/>
    </source>
</evidence>
<dbReference type="AlphaFoldDB" id="Q2W613"/>
<gene>
    <name evidence="1" type="ordered locus">amb1908</name>
</gene>
<name>Q2W613_PARM1</name>
<sequence length="44" mass="4909">MHGCLRHMRSQARTSRCSTPNMDRLAAMNRNSTMTGLRSEGGID</sequence>
<accession>Q2W613</accession>
<dbReference type="Proteomes" id="UP000007058">
    <property type="component" value="Chromosome"/>
</dbReference>
<dbReference type="EMBL" id="AP007255">
    <property type="protein sequence ID" value="BAE50712.1"/>
    <property type="molecule type" value="Genomic_DNA"/>
</dbReference>
<dbReference type="STRING" id="342108.amb1908"/>
<protein>
    <submittedName>
        <fullName evidence="1">Uncharacterized protein</fullName>
    </submittedName>
</protein>
<organism evidence="1 2">
    <name type="scientific">Paramagnetospirillum magneticum (strain ATCC 700264 / AMB-1)</name>
    <name type="common">Magnetospirillum magneticum</name>
    <dbReference type="NCBI Taxonomy" id="342108"/>
    <lineage>
        <taxon>Bacteria</taxon>
        <taxon>Pseudomonadati</taxon>
        <taxon>Pseudomonadota</taxon>
        <taxon>Alphaproteobacteria</taxon>
        <taxon>Rhodospirillales</taxon>
        <taxon>Magnetospirillaceae</taxon>
        <taxon>Paramagnetospirillum</taxon>
    </lineage>
</organism>
<keyword evidence="2" id="KW-1185">Reference proteome</keyword>
<dbReference type="KEGG" id="mag:amb1908"/>
<evidence type="ECO:0000313" key="2">
    <source>
        <dbReference type="Proteomes" id="UP000007058"/>
    </source>
</evidence>
<dbReference type="HOGENOM" id="CLU_3218294_0_0_5"/>
<reference evidence="1 2" key="1">
    <citation type="journal article" date="2005" name="DNA Res.">
        <title>Complete genome sequence of the facultative anaerobic magnetotactic bacterium Magnetospirillum sp. strain AMB-1.</title>
        <authorList>
            <person name="Matsunaga T."/>
            <person name="Okamura Y."/>
            <person name="Fukuda Y."/>
            <person name="Wahyudi A.T."/>
            <person name="Murase Y."/>
            <person name="Takeyama H."/>
        </authorList>
    </citation>
    <scope>NUCLEOTIDE SEQUENCE [LARGE SCALE GENOMIC DNA]</scope>
    <source>
        <strain evidence="2">ATCC 700264 / AMB-1</strain>
    </source>
</reference>
<proteinExistence type="predicted"/>